<dbReference type="Proteomes" id="UP001596425">
    <property type="component" value="Unassembled WGS sequence"/>
</dbReference>
<dbReference type="CDD" id="cd06261">
    <property type="entry name" value="TM_PBP2"/>
    <property type="match status" value="2"/>
</dbReference>
<dbReference type="PANTHER" id="PTHR43357">
    <property type="entry name" value="INNER MEMBRANE ABC TRANSPORTER PERMEASE PROTEIN YDCV"/>
    <property type="match status" value="1"/>
</dbReference>
<feature type="transmembrane region" description="Helical" evidence="8">
    <location>
        <begin position="84"/>
        <end position="108"/>
    </location>
</feature>
<comment type="similarity">
    <text evidence="8">Belongs to the binding-protein-dependent transport system permease family.</text>
</comment>
<organism evidence="10 11">
    <name type="scientific">Microbulbifer taiwanensis</name>
    <dbReference type="NCBI Taxonomy" id="986746"/>
    <lineage>
        <taxon>Bacteria</taxon>
        <taxon>Pseudomonadati</taxon>
        <taxon>Pseudomonadota</taxon>
        <taxon>Gammaproteobacteria</taxon>
        <taxon>Cellvibrionales</taxon>
        <taxon>Microbulbiferaceae</taxon>
        <taxon>Microbulbifer</taxon>
    </lineage>
</organism>
<evidence type="ECO:0000256" key="6">
    <source>
        <dbReference type="ARBA" id="ARBA00022989"/>
    </source>
</evidence>
<dbReference type="InterPro" id="IPR035906">
    <property type="entry name" value="MetI-like_sf"/>
</dbReference>
<protein>
    <submittedName>
        <fullName evidence="10">ABC transporter permease</fullName>
    </submittedName>
</protein>
<sequence length="511" mass="54659">MTHWPLPRWPGSYPLALIIALLALVPVGVLMGLASDEAQLFDAHNLRVLSNTLLLMAFTVLGSILIGVPLALLTAYVQLPYRKLWLITLAAPLAIPSYIGAFTLYAAFGCGGEIENLLGFPAPALDGLVGATVVMTLYSYPFVMLTTRASLLSLDVSLVNAARTLGMPLAACLWRVVLPRVATGIAAGGLLVALYTLSDFGTPAIMRLDTFTRVIFVEYNAFGLSQAAMLSLQLMVIVGFVLFLESRVRGSRERPGGHLTLWPGPGQKLFIAAAVAPVTGLAIVLPLLVFGIWLLREGTGGFEFNYAWNSVHASLLAAVFAVLLAIPVAHAAIAGRAGRLMERVTYFGFGVPGIVMGTALVYLGLQLPFLYQTLALLVFAYVLRFLPLAVGSIRATAEGLDPSLVKAARLLGAGPREAFLRVTMPLTLRGMVAGAALVFLEAMRELPATLMLGPTGFETLATYLWRVYEAGYFGRAAIPGLLLVLMSALGLALMLSGERRAEFDVTENHRS</sequence>
<keyword evidence="7 8" id="KW-0472">Membrane</keyword>
<evidence type="ECO:0000256" key="5">
    <source>
        <dbReference type="ARBA" id="ARBA00022692"/>
    </source>
</evidence>
<dbReference type="InterPro" id="IPR000515">
    <property type="entry name" value="MetI-like"/>
</dbReference>
<feature type="transmembrane region" description="Helical" evidence="8">
    <location>
        <begin position="269"/>
        <end position="295"/>
    </location>
</feature>
<keyword evidence="5 8" id="KW-0812">Transmembrane</keyword>
<feature type="transmembrane region" description="Helical" evidence="8">
    <location>
        <begin position="172"/>
        <end position="197"/>
    </location>
</feature>
<keyword evidence="3" id="KW-1003">Cell membrane</keyword>
<feature type="transmembrane region" description="Helical" evidence="8">
    <location>
        <begin position="221"/>
        <end position="244"/>
    </location>
</feature>
<comment type="caution">
    <text evidence="10">The sequence shown here is derived from an EMBL/GenBank/DDBJ whole genome shotgun (WGS) entry which is preliminary data.</text>
</comment>
<evidence type="ECO:0000256" key="3">
    <source>
        <dbReference type="ARBA" id="ARBA00022475"/>
    </source>
</evidence>
<evidence type="ECO:0000259" key="9">
    <source>
        <dbReference type="PROSITE" id="PS50928"/>
    </source>
</evidence>
<feature type="transmembrane region" description="Helical" evidence="8">
    <location>
        <begin position="472"/>
        <end position="495"/>
    </location>
</feature>
<evidence type="ECO:0000256" key="8">
    <source>
        <dbReference type="RuleBase" id="RU363032"/>
    </source>
</evidence>
<dbReference type="PANTHER" id="PTHR43357:SF3">
    <property type="entry name" value="FE(3+)-TRANSPORT SYSTEM PERMEASE PROTEIN FBPB 2"/>
    <property type="match status" value="1"/>
</dbReference>
<feature type="transmembrane region" description="Helical" evidence="8">
    <location>
        <begin position="53"/>
        <end position="77"/>
    </location>
</feature>
<dbReference type="RefSeq" id="WP_193194953.1">
    <property type="nucleotide sequence ID" value="NZ_JACZFR010000070.1"/>
</dbReference>
<dbReference type="PROSITE" id="PS50928">
    <property type="entry name" value="ABC_TM1"/>
    <property type="match status" value="2"/>
</dbReference>
<keyword evidence="11" id="KW-1185">Reference proteome</keyword>
<feature type="transmembrane region" description="Helical" evidence="8">
    <location>
        <begin position="128"/>
        <end position="151"/>
    </location>
</feature>
<feature type="transmembrane region" description="Helical" evidence="8">
    <location>
        <begin position="418"/>
        <end position="440"/>
    </location>
</feature>
<gene>
    <name evidence="10" type="ORF">ACFQBM_14990</name>
</gene>
<evidence type="ECO:0000256" key="2">
    <source>
        <dbReference type="ARBA" id="ARBA00022448"/>
    </source>
</evidence>
<dbReference type="Gene3D" id="1.10.3720.10">
    <property type="entry name" value="MetI-like"/>
    <property type="match status" value="2"/>
</dbReference>
<feature type="domain" description="ABC transmembrane type-1" evidence="9">
    <location>
        <begin position="49"/>
        <end position="243"/>
    </location>
</feature>
<dbReference type="SUPFAM" id="SSF161098">
    <property type="entry name" value="MetI-like"/>
    <property type="match status" value="2"/>
</dbReference>
<evidence type="ECO:0000313" key="10">
    <source>
        <dbReference type="EMBL" id="MFC6634592.1"/>
    </source>
</evidence>
<dbReference type="EMBL" id="JBHSVR010000001">
    <property type="protein sequence ID" value="MFC6634592.1"/>
    <property type="molecule type" value="Genomic_DNA"/>
</dbReference>
<feature type="transmembrane region" description="Helical" evidence="8">
    <location>
        <begin position="12"/>
        <end position="33"/>
    </location>
</feature>
<dbReference type="Pfam" id="PF00528">
    <property type="entry name" value="BPD_transp_1"/>
    <property type="match status" value="2"/>
</dbReference>
<reference evidence="11" key="1">
    <citation type="journal article" date="2019" name="Int. J. Syst. Evol. Microbiol.">
        <title>The Global Catalogue of Microorganisms (GCM) 10K type strain sequencing project: providing services to taxonomists for standard genome sequencing and annotation.</title>
        <authorList>
            <consortium name="The Broad Institute Genomics Platform"/>
            <consortium name="The Broad Institute Genome Sequencing Center for Infectious Disease"/>
            <person name="Wu L."/>
            <person name="Ma J."/>
        </authorList>
    </citation>
    <scope>NUCLEOTIDE SEQUENCE [LARGE SCALE GENOMIC DNA]</scope>
    <source>
        <strain evidence="11">CGMCC 1.13718</strain>
    </source>
</reference>
<keyword evidence="6 8" id="KW-1133">Transmembrane helix</keyword>
<evidence type="ECO:0000256" key="1">
    <source>
        <dbReference type="ARBA" id="ARBA00004429"/>
    </source>
</evidence>
<feature type="transmembrane region" description="Helical" evidence="8">
    <location>
        <begin position="371"/>
        <end position="397"/>
    </location>
</feature>
<proteinExistence type="inferred from homology"/>
<feature type="transmembrane region" description="Helical" evidence="8">
    <location>
        <begin position="346"/>
        <end position="365"/>
    </location>
</feature>
<feature type="domain" description="ABC transmembrane type-1" evidence="9">
    <location>
        <begin position="307"/>
        <end position="494"/>
    </location>
</feature>
<keyword evidence="2 8" id="KW-0813">Transport</keyword>
<evidence type="ECO:0000256" key="4">
    <source>
        <dbReference type="ARBA" id="ARBA00022519"/>
    </source>
</evidence>
<feature type="transmembrane region" description="Helical" evidence="8">
    <location>
        <begin position="315"/>
        <end position="334"/>
    </location>
</feature>
<evidence type="ECO:0000313" key="11">
    <source>
        <dbReference type="Proteomes" id="UP001596425"/>
    </source>
</evidence>
<name>A0ABW1YR54_9GAMM</name>
<keyword evidence="4" id="KW-0997">Cell inner membrane</keyword>
<comment type="subcellular location">
    <subcellularLocation>
        <location evidence="1">Cell inner membrane</location>
        <topology evidence="1">Multi-pass membrane protein</topology>
    </subcellularLocation>
    <subcellularLocation>
        <location evidence="8">Cell membrane</location>
        <topology evidence="8">Multi-pass membrane protein</topology>
    </subcellularLocation>
</comment>
<accession>A0ABW1YR54</accession>
<evidence type="ECO:0000256" key="7">
    <source>
        <dbReference type="ARBA" id="ARBA00023136"/>
    </source>
</evidence>